<name>A0A8T2FLK2_9BRAS</name>
<organism evidence="2 3">
    <name type="scientific">Arabidopsis thaliana x Arabidopsis arenosa</name>
    <dbReference type="NCBI Taxonomy" id="1240361"/>
    <lineage>
        <taxon>Eukaryota</taxon>
        <taxon>Viridiplantae</taxon>
        <taxon>Streptophyta</taxon>
        <taxon>Embryophyta</taxon>
        <taxon>Tracheophyta</taxon>
        <taxon>Spermatophyta</taxon>
        <taxon>Magnoliopsida</taxon>
        <taxon>eudicotyledons</taxon>
        <taxon>Gunneridae</taxon>
        <taxon>Pentapetalae</taxon>
        <taxon>rosids</taxon>
        <taxon>malvids</taxon>
        <taxon>Brassicales</taxon>
        <taxon>Brassicaceae</taxon>
        <taxon>Camelineae</taxon>
        <taxon>Arabidopsis</taxon>
    </lineage>
</organism>
<proteinExistence type="predicted"/>
<feature type="region of interest" description="Disordered" evidence="1">
    <location>
        <begin position="164"/>
        <end position="278"/>
    </location>
</feature>
<evidence type="ECO:0000313" key="2">
    <source>
        <dbReference type="EMBL" id="KAG7636957.1"/>
    </source>
</evidence>
<evidence type="ECO:0000256" key="1">
    <source>
        <dbReference type="SAM" id="MobiDB-lite"/>
    </source>
</evidence>
<feature type="compositionally biased region" description="Basic and acidic residues" evidence="1">
    <location>
        <begin position="308"/>
        <end position="334"/>
    </location>
</feature>
<dbReference type="Proteomes" id="UP000694240">
    <property type="component" value="Chromosome 2"/>
</dbReference>
<gene>
    <name evidence="2" type="ORF">ISN45_At02g015310</name>
</gene>
<sequence length="334" mass="36434">MEEPQQNVRPAEQMEEDRELLLPYMIKRMVKKAVADAMKDVYLRLEKLENAEPSQSKGKDGEEEGIGEKTDCETGFGCVDYTGHGGDAGLNEDDYRGHGGETIFDRDDIGGVEIRFDGDDIGGGEKAVGESGGEELRTGDGMMKLAAAVETIDGCENVGDVVGETKSGFGNRVDEEPAVGKSIDEEPAVGKSIDEEQAVGKSVDEEQAGGEKSLDEEPSVGKSIDEEQAVGKSVDEEQAGVEKSLDGTDGNMSVDEEQTGGEKSQDGTGDEVRERPRLIRTKMVHKKKCVLQPRRQLKKSIHVSSPFTEEKAKKEKKKEKEKAKAKEKEKIDFF</sequence>
<dbReference type="EMBL" id="JAEFBK010000002">
    <property type="protein sequence ID" value="KAG7636957.1"/>
    <property type="molecule type" value="Genomic_DNA"/>
</dbReference>
<dbReference type="AlphaFoldDB" id="A0A8T2FLK2"/>
<protein>
    <submittedName>
        <fullName evidence="2">Uncharacterized protein</fullName>
    </submittedName>
</protein>
<feature type="region of interest" description="Disordered" evidence="1">
    <location>
        <begin position="47"/>
        <end position="73"/>
    </location>
</feature>
<reference evidence="2 3" key="1">
    <citation type="submission" date="2020-12" db="EMBL/GenBank/DDBJ databases">
        <title>Concerted genomic and epigenomic changes stabilize Arabidopsis allopolyploids.</title>
        <authorList>
            <person name="Chen Z."/>
        </authorList>
    </citation>
    <scope>NUCLEOTIDE SEQUENCE [LARGE SCALE GENOMIC DNA]</scope>
    <source>
        <strain evidence="2">Allo738</strain>
        <tissue evidence="2">Leaf</tissue>
    </source>
</reference>
<comment type="caution">
    <text evidence="2">The sequence shown here is derived from an EMBL/GenBank/DDBJ whole genome shotgun (WGS) entry which is preliminary data.</text>
</comment>
<feature type="region of interest" description="Disordered" evidence="1">
    <location>
        <begin position="116"/>
        <end position="139"/>
    </location>
</feature>
<keyword evidence="3" id="KW-1185">Reference proteome</keyword>
<evidence type="ECO:0000313" key="3">
    <source>
        <dbReference type="Proteomes" id="UP000694240"/>
    </source>
</evidence>
<accession>A0A8T2FLK2</accession>
<feature type="region of interest" description="Disordered" evidence="1">
    <location>
        <begin position="294"/>
        <end position="334"/>
    </location>
</feature>